<name>A0A2N5PHL8_MEDGN</name>
<dbReference type="AlphaFoldDB" id="A0A2N5PHL8"/>
<evidence type="ECO:0000313" key="1">
    <source>
        <dbReference type="EMBL" id="PLT74640.1"/>
    </source>
</evidence>
<evidence type="ECO:0000313" key="2">
    <source>
        <dbReference type="Proteomes" id="UP000235093"/>
    </source>
</evidence>
<evidence type="ECO:0008006" key="3">
    <source>
        <dbReference type="Google" id="ProtNLM"/>
    </source>
</evidence>
<organism evidence="1 2">
    <name type="scientific">Mediterraneibacter gnavus</name>
    <name type="common">Ruminococcus gnavus</name>
    <dbReference type="NCBI Taxonomy" id="33038"/>
    <lineage>
        <taxon>Bacteria</taxon>
        <taxon>Bacillati</taxon>
        <taxon>Bacillota</taxon>
        <taxon>Clostridia</taxon>
        <taxon>Lachnospirales</taxon>
        <taxon>Lachnospiraceae</taxon>
        <taxon>Mediterraneibacter</taxon>
    </lineage>
</organism>
<protein>
    <recommendedName>
        <fullName evidence="3">HEPN AbiU2-like domain-containing protein</fullName>
    </recommendedName>
</protein>
<comment type="caution">
    <text evidence="1">The sequence shown here is derived from an EMBL/GenBank/DDBJ whole genome shotgun (WGS) entry which is preliminary data.</text>
</comment>
<accession>A0A2N5PHL8</accession>
<dbReference type="Proteomes" id="UP000235093">
    <property type="component" value="Unassembled WGS sequence"/>
</dbReference>
<dbReference type="EMBL" id="NIHT01000013">
    <property type="protein sequence ID" value="PLT74640.1"/>
    <property type="molecule type" value="Genomic_DNA"/>
</dbReference>
<gene>
    <name evidence="1" type="ORF">CDL23_09425</name>
</gene>
<reference evidence="1 2" key="1">
    <citation type="journal article" date="2017" name="Genome Med.">
        <title>A novel Ruminococcus gnavus clade enriched in inflammatory bowel disease patients.</title>
        <authorList>
            <person name="Hall A.B."/>
            <person name="Yassour M."/>
            <person name="Sauk J."/>
            <person name="Garner A."/>
            <person name="Jiang X."/>
            <person name="Arthur T."/>
            <person name="Lagoudas G.K."/>
            <person name="Vatanen T."/>
            <person name="Fornelos N."/>
            <person name="Wilson R."/>
            <person name="Bertha M."/>
            <person name="Cohen M."/>
            <person name="Garber J."/>
            <person name="Khalili H."/>
            <person name="Gevers D."/>
            <person name="Ananthakrishnan A.N."/>
            <person name="Kugathasan S."/>
            <person name="Lander E.S."/>
            <person name="Blainey P."/>
            <person name="Vlamakis H."/>
            <person name="Xavier R.J."/>
            <person name="Huttenhower C."/>
        </authorList>
    </citation>
    <scope>NUCLEOTIDE SEQUENCE [LARGE SCALE GENOMIC DNA]</scope>
    <source>
        <strain evidence="1 2">RJX1125</strain>
    </source>
</reference>
<proteinExistence type="predicted"/>
<sequence length="235" mass="27386">MANNREKKQFPLIDKKSCIIYLYKIISSCEICMDTFKTYNLQTEYELKKFKKGDLIPIEIYQDICHKTYNVMEYILNLLGDAQTSSISYFKYRNLIQKRIKKGMTDIQILPHSEEITDLLSEFNKMRNWLNHVPESLLVSEMELVNNGKAELPLNPVIIVHHKFASYEYFEHLYLSNVDFCKKARKIIQAAKRDYSLLVGESVSYQRVYSDEPIGIGSAEAAKMSAKIQGLKEEE</sequence>
<dbReference type="RefSeq" id="WP_101884041.1">
    <property type="nucleotide sequence ID" value="NZ_JAPRAW010000006.1"/>
</dbReference>